<keyword evidence="2" id="KW-1185">Reference proteome</keyword>
<proteinExistence type="predicted"/>
<dbReference type="EMBL" id="CATQJA010002655">
    <property type="protein sequence ID" value="CAJ0579158.1"/>
    <property type="molecule type" value="Genomic_DNA"/>
</dbReference>
<name>A0AA36D3M8_9BILA</name>
<dbReference type="Proteomes" id="UP001177023">
    <property type="component" value="Unassembled WGS sequence"/>
</dbReference>
<dbReference type="AlphaFoldDB" id="A0AA36D3M8"/>
<feature type="non-terminal residue" evidence="1">
    <location>
        <position position="233"/>
    </location>
</feature>
<evidence type="ECO:0000313" key="1">
    <source>
        <dbReference type="EMBL" id="CAJ0579158.1"/>
    </source>
</evidence>
<accession>A0AA36D3M8</accession>
<organism evidence="1 2">
    <name type="scientific">Mesorhabditis spiculigera</name>
    <dbReference type="NCBI Taxonomy" id="96644"/>
    <lineage>
        <taxon>Eukaryota</taxon>
        <taxon>Metazoa</taxon>
        <taxon>Ecdysozoa</taxon>
        <taxon>Nematoda</taxon>
        <taxon>Chromadorea</taxon>
        <taxon>Rhabditida</taxon>
        <taxon>Rhabditina</taxon>
        <taxon>Rhabditomorpha</taxon>
        <taxon>Rhabditoidea</taxon>
        <taxon>Rhabditidae</taxon>
        <taxon>Mesorhabditinae</taxon>
        <taxon>Mesorhabditis</taxon>
    </lineage>
</organism>
<comment type="caution">
    <text evidence="1">The sequence shown here is derived from an EMBL/GenBank/DDBJ whole genome shotgun (WGS) entry which is preliminary data.</text>
</comment>
<sequence length="233" mass="26896">MIEEFLCGDVQVDFDVKKINYWALSALHMCKVNADLTTHAINIKTIVDFANVSSWDGTELWRDSGYTVWQVINSQPLYPDWPYWMLPIELLDSHPVSFTEDLYNITTLSCQPNAIQFRICRRENEVNGTLVQPLHKGWFDDDLYKWIEIPLQLQILGTKGNRWTAVKRFMKSIVTNQWLCKKDNASKLMFPGLEGGVVKEVDANAADFTYIRGAHNLYVIATKLKARTERQSC</sequence>
<protein>
    <submittedName>
        <fullName evidence="1">Uncharacterized protein</fullName>
    </submittedName>
</protein>
<evidence type="ECO:0000313" key="2">
    <source>
        <dbReference type="Proteomes" id="UP001177023"/>
    </source>
</evidence>
<reference evidence="1" key="1">
    <citation type="submission" date="2023-06" db="EMBL/GenBank/DDBJ databases">
        <authorList>
            <person name="Delattre M."/>
        </authorList>
    </citation>
    <scope>NUCLEOTIDE SEQUENCE</scope>
    <source>
        <strain evidence="1">AF72</strain>
    </source>
</reference>
<gene>
    <name evidence="1" type="ORF">MSPICULIGERA_LOCUS17388</name>
</gene>